<gene>
    <name evidence="9" type="ORF">RASY3_01165</name>
</gene>
<keyword evidence="5 8" id="KW-1133">Transmembrane helix</keyword>
<evidence type="ECO:0000313" key="9">
    <source>
        <dbReference type="EMBL" id="EXM40505.1"/>
    </source>
</evidence>
<evidence type="ECO:0000256" key="3">
    <source>
        <dbReference type="ARBA" id="ARBA00022475"/>
    </source>
</evidence>
<feature type="transmembrane region" description="Helical" evidence="8">
    <location>
        <begin position="424"/>
        <end position="447"/>
    </location>
</feature>
<keyword evidence="7 8" id="KW-0472">Membrane</keyword>
<dbReference type="GO" id="GO:0008324">
    <property type="term" value="F:monoatomic cation transmembrane transporter activity"/>
    <property type="evidence" value="ECO:0007669"/>
    <property type="project" value="InterPro"/>
</dbReference>
<dbReference type="Pfam" id="PF02386">
    <property type="entry name" value="TrkH"/>
    <property type="match status" value="1"/>
</dbReference>
<dbReference type="AlphaFoldDB" id="A0A011WU48"/>
<feature type="transmembrane region" description="Helical" evidence="8">
    <location>
        <begin position="299"/>
        <end position="323"/>
    </location>
</feature>
<sequence>MMKLKLNEGEHPHLPHIFEHHILRKMSFTQSLMFGYSIVILVGALLLCLPISTTERVRTPLNHCVFTTTSALSGTGLTLHDTYSYWSLFGQIVILIIIQIGGIGFMSIGLFALSFMGKKIGLKQRATMRESIGSVSSGGVVKMTRFILKGTALFESLGTAALCFWFVPRLGWAKGIYFSLFHSISAFCTAGLDLMGYFEPGSSLITANDSVILNIPIIILLIVGGIGFFTWSDIVTHKHHIKKYSAQTKIILVVTVLFYLFGMLDMALLEWHNDATMGDLGYGGKVIASSMLVTSGRDAGFASVTVANLRQTSIMLLICFMFVGGSPGSTACGIKVTTFAVMMMTITTVFRKKKSVEFFGRRVDDTTVRNASCITTLYLVLVAVSAMIITGVDGLELTPVVFELVSAISSTGLSMGITTSLSDISIFIVIMIMFFGRVGGITFIVSLHNNYASNKSQLPEEKIML</sequence>
<feature type="transmembrane region" description="Helical" evidence="8">
    <location>
        <begin position="210"/>
        <end position="230"/>
    </location>
</feature>
<dbReference type="GO" id="GO:0030001">
    <property type="term" value="P:metal ion transport"/>
    <property type="evidence" value="ECO:0007669"/>
    <property type="project" value="UniProtKB-ARBA"/>
</dbReference>
<evidence type="ECO:0000256" key="6">
    <source>
        <dbReference type="ARBA" id="ARBA00023065"/>
    </source>
</evidence>
<dbReference type="RefSeq" id="WP_051506272.1">
    <property type="nucleotide sequence ID" value="NZ_JEOB01000001.1"/>
</dbReference>
<dbReference type="InterPro" id="IPR003445">
    <property type="entry name" value="Cat_transpt"/>
</dbReference>
<dbReference type="GO" id="GO:0005886">
    <property type="term" value="C:plasma membrane"/>
    <property type="evidence" value="ECO:0007669"/>
    <property type="project" value="UniProtKB-SubCell"/>
</dbReference>
<evidence type="ECO:0000256" key="4">
    <source>
        <dbReference type="ARBA" id="ARBA00022692"/>
    </source>
</evidence>
<evidence type="ECO:0000256" key="1">
    <source>
        <dbReference type="ARBA" id="ARBA00004651"/>
    </source>
</evidence>
<reference evidence="9 10" key="1">
    <citation type="submission" date="2013-06" db="EMBL/GenBank/DDBJ databases">
        <title>Rumen cellulosomics: divergent fiber-degrading strategies revealed by comparative genome-wide analysis of six Ruminococcal strains.</title>
        <authorList>
            <person name="Dassa B."/>
            <person name="Borovok I."/>
            <person name="Lamed R."/>
            <person name="Flint H."/>
            <person name="Yeoman C.J."/>
            <person name="White B."/>
            <person name="Bayer E.A."/>
        </authorList>
    </citation>
    <scope>NUCLEOTIDE SEQUENCE [LARGE SCALE GENOMIC DNA]</scope>
    <source>
        <strain evidence="9 10">SY3</strain>
    </source>
</reference>
<evidence type="ECO:0000313" key="10">
    <source>
        <dbReference type="Proteomes" id="UP000021369"/>
    </source>
</evidence>
<dbReference type="Proteomes" id="UP000021369">
    <property type="component" value="Unassembled WGS sequence"/>
</dbReference>
<feature type="transmembrane region" description="Helical" evidence="8">
    <location>
        <begin position="32"/>
        <end position="52"/>
    </location>
</feature>
<organism evidence="9 10">
    <name type="scientific">Ruminococcus albus SY3</name>
    <dbReference type="NCBI Taxonomy" id="1341156"/>
    <lineage>
        <taxon>Bacteria</taxon>
        <taxon>Bacillati</taxon>
        <taxon>Bacillota</taxon>
        <taxon>Clostridia</taxon>
        <taxon>Eubacteriales</taxon>
        <taxon>Oscillospiraceae</taxon>
        <taxon>Ruminococcus</taxon>
    </lineage>
</organism>
<feature type="transmembrane region" description="Helical" evidence="8">
    <location>
        <begin position="371"/>
        <end position="392"/>
    </location>
</feature>
<protein>
    <submittedName>
        <fullName evidence="9">ATPase</fullName>
    </submittedName>
</protein>
<dbReference type="PATRIC" id="fig|1341156.4.peg.764"/>
<proteinExistence type="predicted"/>
<dbReference type="PANTHER" id="PTHR32024">
    <property type="entry name" value="TRK SYSTEM POTASSIUM UPTAKE PROTEIN TRKG-RELATED"/>
    <property type="match status" value="1"/>
</dbReference>
<keyword evidence="10" id="KW-1185">Reference proteome</keyword>
<dbReference type="PANTHER" id="PTHR32024:SF1">
    <property type="entry name" value="KTR SYSTEM POTASSIUM UPTAKE PROTEIN B"/>
    <property type="match status" value="1"/>
</dbReference>
<feature type="transmembrane region" description="Helical" evidence="8">
    <location>
        <begin position="179"/>
        <end position="198"/>
    </location>
</feature>
<keyword evidence="3" id="KW-1003">Cell membrane</keyword>
<comment type="subcellular location">
    <subcellularLocation>
        <location evidence="1">Cell membrane</location>
        <topology evidence="1">Multi-pass membrane protein</topology>
    </subcellularLocation>
</comment>
<evidence type="ECO:0000256" key="5">
    <source>
        <dbReference type="ARBA" id="ARBA00022989"/>
    </source>
</evidence>
<evidence type="ECO:0000256" key="8">
    <source>
        <dbReference type="SAM" id="Phobius"/>
    </source>
</evidence>
<dbReference type="OrthoDB" id="9810952at2"/>
<keyword evidence="6" id="KW-0406">Ion transport</keyword>
<dbReference type="EMBL" id="JEOB01000001">
    <property type="protein sequence ID" value="EXM40505.1"/>
    <property type="molecule type" value="Genomic_DNA"/>
</dbReference>
<comment type="caution">
    <text evidence="9">The sequence shown here is derived from an EMBL/GenBank/DDBJ whole genome shotgun (WGS) entry which is preliminary data.</text>
</comment>
<keyword evidence="2" id="KW-0813">Transport</keyword>
<evidence type="ECO:0000256" key="7">
    <source>
        <dbReference type="ARBA" id="ARBA00023136"/>
    </source>
</evidence>
<feature type="transmembrane region" description="Helical" evidence="8">
    <location>
        <begin position="250"/>
        <end position="269"/>
    </location>
</feature>
<name>A0A011WU48_RUMAL</name>
<feature type="transmembrane region" description="Helical" evidence="8">
    <location>
        <begin position="88"/>
        <end position="115"/>
    </location>
</feature>
<accession>A0A011WU48</accession>
<keyword evidence="4 8" id="KW-0812">Transmembrane</keyword>
<evidence type="ECO:0000256" key="2">
    <source>
        <dbReference type="ARBA" id="ARBA00022448"/>
    </source>
</evidence>